<gene>
    <name evidence="1" type="primary">NCL1_06155</name>
    <name evidence="1" type="ORF">TNCV_4404371</name>
</gene>
<sequence>MTLISIGLPEPAFSHAYVNTDFYKLETERQEGERLMAMLNLDLVQFSMLLFSNPRCVDEASPKAFCVDDFAGSGKSFLFNAIIHSEDRGKLLFPLHGLELQLSFWKVAEQCIQH</sequence>
<accession>A0A8X6S6W5</accession>
<evidence type="ECO:0000313" key="2">
    <source>
        <dbReference type="Proteomes" id="UP000887159"/>
    </source>
</evidence>
<reference evidence="1" key="1">
    <citation type="submission" date="2020-08" db="EMBL/GenBank/DDBJ databases">
        <title>Multicomponent nature underlies the extraordinary mechanical properties of spider dragline silk.</title>
        <authorList>
            <person name="Kono N."/>
            <person name="Nakamura H."/>
            <person name="Mori M."/>
            <person name="Yoshida Y."/>
            <person name="Ohtoshi R."/>
            <person name="Malay A.D."/>
            <person name="Moran D.A.P."/>
            <person name="Tomita M."/>
            <person name="Numata K."/>
            <person name="Arakawa K."/>
        </authorList>
    </citation>
    <scope>NUCLEOTIDE SEQUENCE</scope>
</reference>
<evidence type="ECO:0000313" key="1">
    <source>
        <dbReference type="EMBL" id="GFY05770.1"/>
    </source>
</evidence>
<dbReference type="AlphaFoldDB" id="A0A8X6S6W5"/>
<proteinExistence type="predicted"/>
<organism evidence="1 2">
    <name type="scientific">Trichonephila clavipes</name>
    <name type="common">Golden silk orbweaver</name>
    <name type="synonym">Nephila clavipes</name>
    <dbReference type="NCBI Taxonomy" id="2585209"/>
    <lineage>
        <taxon>Eukaryota</taxon>
        <taxon>Metazoa</taxon>
        <taxon>Ecdysozoa</taxon>
        <taxon>Arthropoda</taxon>
        <taxon>Chelicerata</taxon>
        <taxon>Arachnida</taxon>
        <taxon>Araneae</taxon>
        <taxon>Araneomorphae</taxon>
        <taxon>Entelegynae</taxon>
        <taxon>Araneoidea</taxon>
        <taxon>Nephilidae</taxon>
        <taxon>Trichonephila</taxon>
    </lineage>
</organism>
<comment type="caution">
    <text evidence="1">The sequence shown here is derived from an EMBL/GenBank/DDBJ whole genome shotgun (WGS) entry which is preliminary data.</text>
</comment>
<dbReference type="Proteomes" id="UP000887159">
    <property type="component" value="Unassembled WGS sequence"/>
</dbReference>
<name>A0A8X6S6W5_TRICX</name>
<dbReference type="EMBL" id="BMAU01021255">
    <property type="protein sequence ID" value="GFY05770.1"/>
    <property type="molecule type" value="Genomic_DNA"/>
</dbReference>
<protein>
    <submittedName>
        <fullName evidence="1">Uncharacterized protein</fullName>
    </submittedName>
</protein>
<keyword evidence="2" id="KW-1185">Reference proteome</keyword>